<feature type="chain" id="PRO_5018147616" description="Translation initiation factor IF-2" evidence="2">
    <location>
        <begin position="26"/>
        <end position="97"/>
    </location>
</feature>
<dbReference type="AlphaFoldDB" id="A0A3G8M5J1"/>
<name>A0A3G8M5J1_9HYPH</name>
<evidence type="ECO:0000256" key="2">
    <source>
        <dbReference type="SAM" id="SignalP"/>
    </source>
</evidence>
<dbReference type="EMBL" id="CP034086">
    <property type="protein sequence ID" value="AZG77007.1"/>
    <property type="molecule type" value="Genomic_DNA"/>
</dbReference>
<organism evidence="3 4">
    <name type="scientific">Methylocystis rosea</name>
    <dbReference type="NCBI Taxonomy" id="173366"/>
    <lineage>
        <taxon>Bacteria</taxon>
        <taxon>Pseudomonadati</taxon>
        <taxon>Pseudomonadota</taxon>
        <taxon>Alphaproteobacteria</taxon>
        <taxon>Hyphomicrobiales</taxon>
        <taxon>Methylocystaceae</taxon>
        <taxon>Methylocystis</taxon>
    </lineage>
</organism>
<accession>A0A3G8M5J1</accession>
<evidence type="ECO:0008006" key="5">
    <source>
        <dbReference type="Google" id="ProtNLM"/>
    </source>
</evidence>
<reference evidence="3 4" key="1">
    <citation type="submission" date="2018-11" db="EMBL/GenBank/DDBJ databases">
        <title>Genome squencing of methanotrophic bacteria isolated from alkaline groundwater in Korea.</title>
        <authorList>
            <person name="Nguyen L.N."/>
        </authorList>
    </citation>
    <scope>NUCLEOTIDE SEQUENCE [LARGE SCALE GENOMIC DNA]</scope>
    <source>
        <strain evidence="3 4">GW6</strain>
    </source>
</reference>
<protein>
    <recommendedName>
        <fullName evidence="5">Translation initiation factor IF-2</fullName>
    </recommendedName>
</protein>
<evidence type="ECO:0000313" key="4">
    <source>
        <dbReference type="Proteomes" id="UP000273982"/>
    </source>
</evidence>
<feature type="signal peptide" evidence="2">
    <location>
        <begin position="1"/>
        <end position="25"/>
    </location>
</feature>
<feature type="compositionally biased region" description="Basic and acidic residues" evidence="1">
    <location>
        <begin position="40"/>
        <end position="51"/>
    </location>
</feature>
<sequence>MASRHYTFFAALGAAIFLGGATAEAQRRTPSAAGVSPTEHFGEKAPSKEEAAPPSKKPVSGEEDARPGVGDVSKEPQVPTKARSIRRDPAAQPTPKP</sequence>
<evidence type="ECO:0000256" key="1">
    <source>
        <dbReference type="SAM" id="MobiDB-lite"/>
    </source>
</evidence>
<dbReference type="RefSeq" id="WP_124738738.1">
    <property type="nucleotide sequence ID" value="NZ_CP034086.1"/>
</dbReference>
<feature type="region of interest" description="Disordered" evidence="1">
    <location>
        <begin position="23"/>
        <end position="97"/>
    </location>
</feature>
<evidence type="ECO:0000313" key="3">
    <source>
        <dbReference type="EMBL" id="AZG77007.1"/>
    </source>
</evidence>
<gene>
    <name evidence="3" type="ORF">EHO51_09835</name>
</gene>
<dbReference type="KEGG" id="mros:EHO51_09835"/>
<dbReference type="Proteomes" id="UP000273982">
    <property type="component" value="Chromosome"/>
</dbReference>
<proteinExistence type="predicted"/>
<keyword evidence="2" id="KW-0732">Signal</keyword>